<dbReference type="EMBL" id="JABELV010000327">
    <property type="protein sequence ID" value="KAG7527326.1"/>
    <property type="molecule type" value="Genomic_DNA"/>
</dbReference>
<dbReference type="GO" id="GO:0005634">
    <property type="term" value="C:nucleus"/>
    <property type="evidence" value="ECO:0007669"/>
    <property type="project" value="TreeGrafter"/>
</dbReference>
<dbReference type="InterPro" id="IPR013721">
    <property type="entry name" value="STAG"/>
</dbReference>
<feature type="compositionally biased region" description="Acidic residues" evidence="1">
    <location>
        <begin position="1445"/>
        <end position="1471"/>
    </location>
</feature>
<proteinExistence type="predicted"/>
<evidence type="ECO:0000313" key="4">
    <source>
        <dbReference type="Proteomes" id="UP000812966"/>
    </source>
</evidence>
<name>A0A8K0JJD7_9TREE</name>
<evidence type="ECO:0000313" key="3">
    <source>
        <dbReference type="EMBL" id="KAG7527326.1"/>
    </source>
</evidence>
<feature type="compositionally biased region" description="Basic and acidic residues" evidence="1">
    <location>
        <begin position="1093"/>
        <end position="1102"/>
    </location>
</feature>
<feature type="region of interest" description="Disordered" evidence="1">
    <location>
        <begin position="551"/>
        <end position="618"/>
    </location>
</feature>
<dbReference type="Pfam" id="PF24571">
    <property type="entry name" value="HEAT_SCC3-SA"/>
    <property type="match status" value="1"/>
</dbReference>
<dbReference type="GO" id="GO:0000785">
    <property type="term" value="C:chromatin"/>
    <property type="evidence" value="ECO:0007669"/>
    <property type="project" value="TreeGrafter"/>
</dbReference>
<accession>A0A8K0JJD7</accession>
<feature type="compositionally biased region" description="Acidic residues" evidence="1">
    <location>
        <begin position="583"/>
        <end position="616"/>
    </location>
</feature>
<evidence type="ECO:0000256" key="1">
    <source>
        <dbReference type="SAM" id="MobiDB-lite"/>
    </source>
</evidence>
<protein>
    <recommendedName>
        <fullName evidence="2">SCD domain-containing protein</fullName>
    </recommendedName>
</protein>
<feature type="compositionally biased region" description="Acidic residues" evidence="1">
    <location>
        <begin position="1382"/>
        <end position="1418"/>
    </location>
</feature>
<feature type="region of interest" description="Disordered" evidence="1">
    <location>
        <begin position="1059"/>
        <end position="1106"/>
    </location>
</feature>
<dbReference type="Pfam" id="PF21581">
    <property type="entry name" value="SCD"/>
    <property type="match status" value="1"/>
</dbReference>
<dbReference type="InterPro" id="IPR016024">
    <property type="entry name" value="ARM-type_fold"/>
</dbReference>
<feature type="region of interest" description="Disordered" evidence="1">
    <location>
        <begin position="642"/>
        <end position="663"/>
    </location>
</feature>
<keyword evidence="4" id="KW-1185">Reference proteome</keyword>
<dbReference type="InterPro" id="IPR056396">
    <property type="entry name" value="HEAT_SCC3-SA"/>
</dbReference>
<feature type="compositionally biased region" description="Basic residues" evidence="1">
    <location>
        <begin position="566"/>
        <end position="578"/>
    </location>
</feature>
<dbReference type="InterPro" id="IPR020839">
    <property type="entry name" value="SCD"/>
</dbReference>
<feature type="compositionally biased region" description="Acidic residues" evidence="1">
    <location>
        <begin position="1349"/>
        <end position="1364"/>
    </location>
</feature>
<feature type="compositionally biased region" description="Low complexity" evidence="1">
    <location>
        <begin position="80"/>
        <end position="112"/>
    </location>
</feature>
<gene>
    <name evidence="3" type="ORF">FFLO_07047</name>
</gene>
<dbReference type="GO" id="GO:0003682">
    <property type="term" value="F:chromatin binding"/>
    <property type="evidence" value="ECO:0007669"/>
    <property type="project" value="TreeGrafter"/>
</dbReference>
<comment type="caution">
    <text evidence="3">The sequence shown here is derived from an EMBL/GenBank/DDBJ whole genome shotgun (WGS) entry which is preliminary data.</text>
</comment>
<dbReference type="GO" id="GO:0008278">
    <property type="term" value="C:cohesin complex"/>
    <property type="evidence" value="ECO:0007669"/>
    <property type="project" value="TreeGrafter"/>
</dbReference>
<dbReference type="Pfam" id="PF08514">
    <property type="entry name" value="STAG"/>
    <property type="match status" value="1"/>
</dbReference>
<feature type="compositionally biased region" description="Acidic residues" evidence="1">
    <location>
        <begin position="1063"/>
        <end position="1083"/>
    </location>
</feature>
<feature type="compositionally biased region" description="Acidic residues" evidence="1">
    <location>
        <begin position="30"/>
        <end position="52"/>
    </location>
</feature>
<dbReference type="PROSITE" id="PS51425">
    <property type="entry name" value="SCD"/>
    <property type="match status" value="1"/>
</dbReference>
<evidence type="ECO:0000259" key="2">
    <source>
        <dbReference type="PROSITE" id="PS51425"/>
    </source>
</evidence>
<dbReference type="InterPro" id="IPR039662">
    <property type="entry name" value="Cohesin_Scc3/SA"/>
</dbReference>
<sequence length="1483" mass="165250">MSDVEMDEQPRRSGRQRKATQQYGNTKDVDGDEDDELSEEDFSEEDEDEVESDGSTIEVRPTKKPKPNPSTSTPKKKGKSTAAAKPTTKVKTPTQAQAKSTTGGAKSKSSSGKGKGTTTGKGKGKGKGKDIAGKQGKLVGDGELEISDDNGLFNALMDPQTPIIQVLEEWLLNYQATGGEGDEDEEEAREEEKRYLAELVGFVWRCCGLSNEISPDVADDVDGAPERIDDVHTELQEAKEGPVYPLISRAKNFRAIQKNLPDMLITFIDLLNNGPLLYITDSSPPPETGPTTPLVSLLLTWLNPMTMSPYRAIRHTATFIAMSLGVGICKVAQKIEDLVGKAEAGKTKQAKNKGKAAASKGGKGDAFEGQIREGKAKLKVLHEYLDVIWDGVFVHRYRDKDAAIRSDCLVMLGRFIDAYPRKFQDTDHLQYVDWALTDSDQHSRLEAVKILVPLYTKADNMSSTRTFTSRAIPRIMEMAVRDINVPVRVEAIKVLIALDASGFLSDVDEERRETLGCLLFDREPKIRKAVSGLVRNWYNERTEDLKALAAEEQERSAPQGAAAKTKAPKKPKRKAPKKRNTDVEEDEDEAIEDEDGEPEDDADDDDAEAEADVDDERDQRFIEMKVLASMLMGFSSRLERPTDLQDSQLAAPATQTQNQQKQAQKDRELLAALASVTTPLHTHATVAAETFWNTDIQAVHDWESMIAFLAVDHSTSKDEGKLWALEPDQETFFLDFATVVVTKAVSGEKSKKNSVDEEDTTAADVSQELVNTLPKLFTKYQSDSGRMVEVLRLASHIDFQTYSEHRLVPAYEAMWNDVSRQFLRHTDAVVLREVLILMRKMNSATSLEATNQEKFDQLKESLSTALHETLADRDLAGDSLEDEDVQNIESGLLRVKTLMSQYNVESLFAVNEPESDEADMFDVILALSSRGQLGYRSEIKVVQYAMSILLLHLSWTMKDLKLETVQTDDTIRVRIEKQRDAVARVYEQYAVSNETNAVEAVRREAISNLLRLHLLFRPISPHPADAAIAPARKVLSLEMDDAVQYRCAGAIQAAIERQTEIEHGDDDESDASSDLTVDDDESNAGDARKRRQEKKDGKDKPPTTETLVGSAQLQDLLWSFIHAMRARVVDAQHAGVMLSQYGRLDNSFDQAMPSLVEVLQEEGLYNKDSEMVTHVAAQALQQSFEVYLESTCEELPVHTIDLARLLSRAFFTHKAAFKVQRQLDASAISDFHQDGLSWALTKTSGFLRQEKASKVKKLKDRFRGKAAGAIRYFGVLGILLPGVEGREALKIKHQLDITMKDLDIKPAKTKFWEPLAHYDKRLISVAASDNKVKAASKKQVDNSKSKEVVDDDTEEDDENDDEVEQAAASRPAPKQRRRGEDQPEVEVETGAEDEEGQPEAEAEDGAGSEHDEDEDAVDLEGQRDGEEADEIDRPATAGSKRAREEDDEVEVENEGQDENDEEVEAEEENDTAQDRPVKRTRRE</sequence>
<dbReference type="GO" id="GO:0007062">
    <property type="term" value="P:sister chromatid cohesion"/>
    <property type="evidence" value="ECO:0007669"/>
    <property type="project" value="UniProtKB-ARBA"/>
</dbReference>
<organism evidence="3 4">
    <name type="scientific">Filobasidium floriforme</name>
    <dbReference type="NCBI Taxonomy" id="5210"/>
    <lineage>
        <taxon>Eukaryota</taxon>
        <taxon>Fungi</taxon>
        <taxon>Dikarya</taxon>
        <taxon>Basidiomycota</taxon>
        <taxon>Agaricomycotina</taxon>
        <taxon>Tremellomycetes</taxon>
        <taxon>Filobasidiales</taxon>
        <taxon>Filobasidiaceae</taxon>
        <taxon>Filobasidium</taxon>
    </lineage>
</organism>
<feature type="compositionally biased region" description="Low complexity" evidence="1">
    <location>
        <begin position="648"/>
        <end position="662"/>
    </location>
</feature>
<feature type="region of interest" description="Disordered" evidence="1">
    <location>
        <begin position="1"/>
        <end position="134"/>
    </location>
</feature>
<dbReference type="Proteomes" id="UP000812966">
    <property type="component" value="Unassembled WGS sequence"/>
</dbReference>
<dbReference type="Gene3D" id="1.25.10.10">
    <property type="entry name" value="Leucine-rich Repeat Variant"/>
    <property type="match status" value="1"/>
</dbReference>
<dbReference type="PANTHER" id="PTHR11199">
    <property type="entry name" value="STROMAL ANTIGEN"/>
    <property type="match status" value="1"/>
</dbReference>
<feature type="region of interest" description="Disordered" evidence="1">
    <location>
        <begin position="1331"/>
        <end position="1483"/>
    </location>
</feature>
<feature type="compositionally biased region" description="Basic and acidic residues" evidence="1">
    <location>
        <begin position="1338"/>
        <end position="1348"/>
    </location>
</feature>
<reference evidence="3" key="1">
    <citation type="submission" date="2020-04" db="EMBL/GenBank/DDBJ databases">
        <title>Analysis of mating type loci in Filobasidium floriforme.</title>
        <authorList>
            <person name="Nowrousian M."/>
        </authorList>
    </citation>
    <scope>NUCLEOTIDE SEQUENCE</scope>
    <source>
        <strain evidence="3">CBS 6242</strain>
    </source>
</reference>
<dbReference type="PANTHER" id="PTHR11199:SF0">
    <property type="entry name" value="LD34181P-RELATED"/>
    <property type="match status" value="1"/>
</dbReference>
<dbReference type="SUPFAM" id="SSF48371">
    <property type="entry name" value="ARM repeat"/>
    <property type="match status" value="1"/>
</dbReference>
<dbReference type="InterPro" id="IPR011989">
    <property type="entry name" value="ARM-like"/>
</dbReference>
<feature type="compositionally biased region" description="Basic and acidic residues" evidence="1">
    <location>
        <begin position="1472"/>
        <end position="1483"/>
    </location>
</feature>
<feature type="domain" description="SCD" evidence="2">
    <location>
        <begin position="393"/>
        <end position="478"/>
    </location>
</feature>